<evidence type="ECO:0000256" key="1">
    <source>
        <dbReference type="ARBA" id="ARBA00022737"/>
    </source>
</evidence>
<gene>
    <name evidence="3" type="ORF">FJT64_010945</name>
</gene>
<proteinExistence type="predicted"/>
<dbReference type="Gene3D" id="2.30.29.30">
    <property type="entry name" value="Pleckstrin-homology domain (PH domain)/Phosphotyrosine-binding domain (PTB)"/>
    <property type="match status" value="1"/>
</dbReference>
<dbReference type="InterPro" id="IPR011993">
    <property type="entry name" value="PH-like_dom_sf"/>
</dbReference>
<dbReference type="GO" id="GO:0005886">
    <property type="term" value="C:plasma membrane"/>
    <property type="evidence" value="ECO:0007669"/>
    <property type="project" value="TreeGrafter"/>
</dbReference>
<name>A0A6A4VAV4_AMPAM</name>
<dbReference type="EMBL" id="VIIS01001925">
    <property type="protein sequence ID" value="KAF0290875.1"/>
    <property type="molecule type" value="Genomic_DNA"/>
</dbReference>
<evidence type="ECO:0000313" key="3">
    <source>
        <dbReference type="EMBL" id="KAF0290875.1"/>
    </source>
</evidence>
<dbReference type="SUPFAM" id="SSF50156">
    <property type="entry name" value="PDZ domain-like"/>
    <property type="match status" value="1"/>
</dbReference>
<dbReference type="Proteomes" id="UP000440578">
    <property type="component" value="Unassembled WGS sequence"/>
</dbReference>
<keyword evidence="4" id="KW-1185">Reference proteome</keyword>
<feature type="compositionally biased region" description="Pro residues" evidence="2">
    <location>
        <begin position="148"/>
        <end position="159"/>
    </location>
</feature>
<feature type="region of interest" description="Disordered" evidence="2">
    <location>
        <begin position="140"/>
        <end position="215"/>
    </location>
</feature>
<dbReference type="AlphaFoldDB" id="A0A6A4VAV4"/>
<dbReference type="OrthoDB" id="6126662at2759"/>
<reference evidence="3 4" key="1">
    <citation type="submission" date="2019-07" db="EMBL/GenBank/DDBJ databases">
        <title>Draft genome assembly of a fouling barnacle, Amphibalanus amphitrite (Darwin, 1854): The first reference genome for Thecostraca.</title>
        <authorList>
            <person name="Kim W."/>
        </authorList>
    </citation>
    <scope>NUCLEOTIDE SEQUENCE [LARGE SCALE GENOMIC DNA]</scope>
    <source>
        <strain evidence="3">SNU_AA5</strain>
        <tissue evidence="3">Soma without cirri and trophi</tissue>
    </source>
</reference>
<comment type="caution">
    <text evidence="3">The sequence shown here is derived from an EMBL/GenBank/DDBJ whole genome shotgun (WGS) entry which is preliminary data.</text>
</comment>
<dbReference type="InterPro" id="IPR036034">
    <property type="entry name" value="PDZ_sf"/>
</dbReference>
<evidence type="ECO:0008006" key="5">
    <source>
        <dbReference type="Google" id="ProtNLM"/>
    </source>
</evidence>
<dbReference type="InterPro" id="IPR051230">
    <property type="entry name" value="APP-Binding"/>
</dbReference>
<dbReference type="PANTHER" id="PTHR12345:SF11">
    <property type="entry name" value="FI13065P"/>
    <property type="match status" value="1"/>
</dbReference>
<accession>A0A6A4VAV4</accession>
<organism evidence="3 4">
    <name type="scientific">Amphibalanus amphitrite</name>
    <name type="common">Striped barnacle</name>
    <name type="synonym">Balanus amphitrite</name>
    <dbReference type="NCBI Taxonomy" id="1232801"/>
    <lineage>
        <taxon>Eukaryota</taxon>
        <taxon>Metazoa</taxon>
        <taxon>Ecdysozoa</taxon>
        <taxon>Arthropoda</taxon>
        <taxon>Crustacea</taxon>
        <taxon>Multicrustacea</taxon>
        <taxon>Cirripedia</taxon>
        <taxon>Thoracica</taxon>
        <taxon>Thoracicalcarea</taxon>
        <taxon>Balanomorpha</taxon>
        <taxon>Balanoidea</taxon>
        <taxon>Balanidae</taxon>
        <taxon>Amphibalaninae</taxon>
        <taxon>Amphibalanus</taxon>
    </lineage>
</organism>
<protein>
    <recommendedName>
        <fullName evidence="5">PH domain-containing protein</fullName>
    </recommendedName>
</protein>
<keyword evidence="1" id="KW-0677">Repeat</keyword>
<dbReference type="Gene3D" id="2.30.42.10">
    <property type="match status" value="1"/>
</dbReference>
<dbReference type="SUPFAM" id="SSF50729">
    <property type="entry name" value="PH domain-like"/>
    <property type="match status" value="1"/>
</dbReference>
<dbReference type="PANTHER" id="PTHR12345">
    <property type="entry name" value="SYNTENIN RELATED"/>
    <property type="match status" value="1"/>
</dbReference>
<feature type="compositionally biased region" description="Pro residues" evidence="2">
    <location>
        <begin position="179"/>
        <end position="189"/>
    </location>
</feature>
<sequence length="435" mass="47536">MSGMREVYRAGWLKKITSDDKKKSFKNPRVEKVWMVFCVHDEQTPFLEQYGSRQAAAGHQPEFGYPLAECYHVSASIRPTLASEHEFVITLRQDVVKFSSSRSEVINDWISILRNQLHELKVLESKSNLYSKAPRLPMQFGLQRDPNSPLPAPPQPPVLSAPLLGSSAHWTRFDDEPSSPLPSPPPLPGVPSSAAPLTPPTPPAAGGRVAADEHDGAARQLSLREHQVMVLRREIAHRPGVRMMLPRRTVSGALALVDGFGAVWLAGWRWKEQPALACALHVGDRIASVAGVAVTSAAEFGRLVKQQQAPVVELVVQRMPHAIVVAMKREHEGQPLGLVRDGATGELLQVLPDGLAASHGLPARSGSADGLSLCNWYITEVNSRAVSLFSKGDELGSRLAAVGRDISLVVQPADLVKLLKRQLKAIRGYKQYVVQ</sequence>
<evidence type="ECO:0000313" key="4">
    <source>
        <dbReference type="Proteomes" id="UP000440578"/>
    </source>
</evidence>
<evidence type="ECO:0000256" key="2">
    <source>
        <dbReference type="SAM" id="MobiDB-lite"/>
    </source>
</evidence>
<dbReference type="GO" id="GO:0005737">
    <property type="term" value="C:cytoplasm"/>
    <property type="evidence" value="ECO:0007669"/>
    <property type="project" value="TreeGrafter"/>
</dbReference>